<evidence type="ECO:0000313" key="5">
    <source>
        <dbReference type="Proteomes" id="UP000838672"/>
    </source>
</evidence>
<organism evidence="4 5">
    <name type="scientific">Vibrio stylophorae</name>
    <dbReference type="NCBI Taxonomy" id="659351"/>
    <lineage>
        <taxon>Bacteria</taxon>
        <taxon>Pseudomonadati</taxon>
        <taxon>Pseudomonadota</taxon>
        <taxon>Gammaproteobacteria</taxon>
        <taxon>Vibrionales</taxon>
        <taxon>Vibrionaceae</taxon>
        <taxon>Vibrio</taxon>
    </lineage>
</organism>
<dbReference type="SUPFAM" id="SSF51735">
    <property type="entry name" value="NAD(P)-binding Rossmann-fold domains"/>
    <property type="match status" value="1"/>
</dbReference>
<evidence type="ECO:0000256" key="1">
    <source>
        <dbReference type="ARBA" id="ARBA00005125"/>
    </source>
</evidence>
<evidence type="ECO:0000313" key="4">
    <source>
        <dbReference type="EMBL" id="CAH0533349.1"/>
    </source>
</evidence>
<keyword evidence="5" id="KW-1185">Reference proteome</keyword>
<dbReference type="Pfam" id="PF01370">
    <property type="entry name" value="Epimerase"/>
    <property type="match status" value="1"/>
</dbReference>
<dbReference type="InterPro" id="IPR001509">
    <property type="entry name" value="Epimerase_deHydtase"/>
</dbReference>
<dbReference type="PANTHER" id="PTHR43000">
    <property type="entry name" value="DTDP-D-GLUCOSE 4,6-DEHYDRATASE-RELATED"/>
    <property type="match status" value="1"/>
</dbReference>
<dbReference type="EC" id="4.2.1.46" evidence="4"/>
<comment type="similarity">
    <text evidence="2">Belongs to the NAD(P)-dependent epimerase/dehydratase family.</text>
</comment>
<evidence type="ECO:0000256" key="2">
    <source>
        <dbReference type="ARBA" id="ARBA00007637"/>
    </source>
</evidence>
<feature type="domain" description="NAD-dependent epimerase/dehydratase" evidence="3">
    <location>
        <begin position="3"/>
        <end position="231"/>
    </location>
</feature>
<accession>A0ABM8ZSR0</accession>
<evidence type="ECO:0000259" key="3">
    <source>
        <dbReference type="Pfam" id="PF01370"/>
    </source>
</evidence>
<comment type="pathway">
    <text evidence="1">Bacterial outer membrane biogenesis; LPS O-antigen biosynthesis.</text>
</comment>
<dbReference type="RefSeq" id="WP_237465737.1">
    <property type="nucleotide sequence ID" value="NZ_CAKLDI010000001.1"/>
</dbReference>
<name>A0ABM8ZSR0_9VIBR</name>
<sequence>MKILILAGTGFIGAEVSKQLVNRGHDVTVFHRPNKSNISYNEIHGDYNDKADLSRAINETMPDVIIHMRALCKENIKSLESALNNQKIKVIIISSCDVYKAYDILCNGLIENIIQTPLDENAEIRSSRFPYRGKIDSDFAYDYDKVLVEETALSSHIIDPIILRLGMVYGPADYNRRFANIVSSMRNQDASIEIPSDLANMKFSKGYVENIAYGIVLATESKEHRKVYNLAERTSLSELQWHNLIAEKLDWHGSVKLVNYKMNSMNFSQHFTIDSSKIRKELGYKEIVSLENGIEKTIQWELVMISSAK</sequence>
<protein>
    <submittedName>
        <fullName evidence="4">dTDP-glucose 4,6-dehydratase</fullName>
        <ecNumber evidence="4">4.2.1.46</ecNumber>
    </submittedName>
</protein>
<comment type="caution">
    <text evidence="4">The sequence shown here is derived from an EMBL/GenBank/DDBJ whole genome shotgun (WGS) entry which is preliminary data.</text>
</comment>
<dbReference type="EMBL" id="CAKLDI010000001">
    <property type="protein sequence ID" value="CAH0533349.1"/>
    <property type="molecule type" value="Genomic_DNA"/>
</dbReference>
<dbReference type="GO" id="GO:0008460">
    <property type="term" value="F:dTDP-glucose 4,6-dehydratase activity"/>
    <property type="evidence" value="ECO:0007669"/>
    <property type="project" value="UniProtKB-EC"/>
</dbReference>
<keyword evidence="4" id="KW-0456">Lyase</keyword>
<proteinExistence type="inferred from homology"/>
<gene>
    <name evidence="4" type="primary">rfbB</name>
    <name evidence="4" type="ORF">VST7929_01215</name>
</gene>
<dbReference type="Gene3D" id="3.40.50.720">
    <property type="entry name" value="NAD(P)-binding Rossmann-like Domain"/>
    <property type="match status" value="1"/>
</dbReference>
<dbReference type="InterPro" id="IPR036291">
    <property type="entry name" value="NAD(P)-bd_dom_sf"/>
</dbReference>
<dbReference type="Proteomes" id="UP000838672">
    <property type="component" value="Unassembled WGS sequence"/>
</dbReference>
<reference evidence="4" key="1">
    <citation type="submission" date="2021-11" db="EMBL/GenBank/DDBJ databases">
        <authorList>
            <person name="Rodrigo-Torres L."/>
            <person name="Arahal R. D."/>
            <person name="Lucena T."/>
        </authorList>
    </citation>
    <scope>NUCLEOTIDE SEQUENCE</scope>
    <source>
        <strain evidence="4">CECT 7929</strain>
    </source>
</reference>